<dbReference type="InterPro" id="IPR050415">
    <property type="entry name" value="MRET"/>
</dbReference>
<organism evidence="9 10">
    <name type="scientific">Pseudomonas sessilinigenes</name>
    <dbReference type="NCBI Taxonomy" id="658629"/>
    <lineage>
        <taxon>Bacteria</taxon>
        <taxon>Pseudomonadati</taxon>
        <taxon>Pseudomonadota</taxon>
        <taxon>Gammaproteobacteria</taxon>
        <taxon>Pseudomonadales</taxon>
        <taxon>Pseudomonadaceae</taxon>
        <taxon>Pseudomonas</taxon>
    </lineage>
</organism>
<protein>
    <submittedName>
        <fullName evidence="9">PDR/VanB family oxidoreductase</fullName>
    </submittedName>
</protein>
<dbReference type="CDD" id="cd00207">
    <property type="entry name" value="fer2"/>
    <property type="match status" value="1"/>
</dbReference>
<name>A0ABX8MVL3_9PSED</name>
<dbReference type="Gene3D" id="3.10.20.30">
    <property type="match status" value="1"/>
</dbReference>
<keyword evidence="2" id="KW-0001">2Fe-2S</keyword>
<evidence type="ECO:0000259" key="7">
    <source>
        <dbReference type="PROSITE" id="PS51085"/>
    </source>
</evidence>
<dbReference type="PROSITE" id="PS51085">
    <property type="entry name" value="2FE2S_FER_2"/>
    <property type="match status" value="1"/>
</dbReference>
<dbReference type="InterPro" id="IPR017938">
    <property type="entry name" value="Riboflavin_synthase-like_b-brl"/>
</dbReference>
<keyword evidence="4" id="KW-0560">Oxidoreductase</keyword>
<dbReference type="PROSITE" id="PS51384">
    <property type="entry name" value="FAD_FR"/>
    <property type="match status" value="1"/>
</dbReference>
<dbReference type="InterPro" id="IPR036010">
    <property type="entry name" value="2Fe-2S_ferredoxin-like_sf"/>
</dbReference>
<evidence type="ECO:0000256" key="2">
    <source>
        <dbReference type="ARBA" id="ARBA00022714"/>
    </source>
</evidence>
<dbReference type="SUPFAM" id="SSF54292">
    <property type="entry name" value="2Fe-2S ferredoxin-like"/>
    <property type="match status" value="1"/>
</dbReference>
<dbReference type="PRINTS" id="PR00409">
    <property type="entry name" value="PHDIOXRDTASE"/>
</dbReference>
<dbReference type="Pfam" id="PF00111">
    <property type="entry name" value="Fer2"/>
    <property type="match status" value="1"/>
</dbReference>
<dbReference type="PROSITE" id="PS00197">
    <property type="entry name" value="2FE2S_FER_1"/>
    <property type="match status" value="1"/>
</dbReference>
<evidence type="ECO:0000256" key="6">
    <source>
        <dbReference type="ARBA" id="ARBA00023014"/>
    </source>
</evidence>
<dbReference type="EMBL" id="CP077074">
    <property type="protein sequence ID" value="QXH43274.1"/>
    <property type="molecule type" value="Genomic_DNA"/>
</dbReference>
<dbReference type="RefSeq" id="WP_124346613.1">
    <property type="nucleotide sequence ID" value="NZ_CP027706.1"/>
</dbReference>
<keyword evidence="5" id="KW-0408">Iron</keyword>
<keyword evidence="6" id="KW-0411">Iron-sulfur</keyword>
<dbReference type="Gene3D" id="3.40.50.80">
    <property type="entry name" value="Nucleotide-binding domain of ferredoxin-NADP reductase (FNR) module"/>
    <property type="match status" value="1"/>
</dbReference>
<dbReference type="InterPro" id="IPR012675">
    <property type="entry name" value="Beta-grasp_dom_sf"/>
</dbReference>
<reference evidence="9" key="1">
    <citation type="submission" date="2021-06" db="EMBL/GenBank/DDBJ databases">
        <title>Updating the genus Pseudomonas: Description of 43 new species and partition of the Pseudomonas putida group.</title>
        <authorList>
            <person name="Girard L."/>
            <person name="Lood C."/>
            <person name="Vandamme P."/>
            <person name="Rokni-Zadeh H."/>
            <person name="van Noort V."/>
            <person name="Hofte M."/>
            <person name="Lavigne R."/>
            <person name="De Mot R."/>
        </authorList>
    </citation>
    <scope>NUCLEOTIDE SEQUENCE</scope>
    <source>
        <strain evidence="9">CMR12a</strain>
    </source>
</reference>
<evidence type="ECO:0000256" key="4">
    <source>
        <dbReference type="ARBA" id="ARBA00023002"/>
    </source>
</evidence>
<dbReference type="SUPFAM" id="SSF52343">
    <property type="entry name" value="Ferredoxin reductase-like, C-terminal NADP-linked domain"/>
    <property type="match status" value="1"/>
</dbReference>
<gene>
    <name evidence="9" type="ORF">KSS89_13965</name>
</gene>
<evidence type="ECO:0000313" key="9">
    <source>
        <dbReference type="EMBL" id="QXH43274.1"/>
    </source>
</evidence>
<sequence length="307" mass="33259">MKLQVSQITLEADRIISIKLRSPSGEELPPWQPGAHLEIDVLGRFLRHYSLCGDLADRQHYSIAVLRELSGRGGSQAIHDSLRVGALLDVRRVANHFQLVDAPFYNFVAGGIGITPIISMVEHVNTLGRPWRLTYAGRCRSDMAFVDRLCALDGQVRIVETGAAVLVLEEVLDAAPGLTFACGPAGMLDALGQRCELLGMSDRLVVERFKAAPIIGVDAEQPFDAVISSSGQTITVPAQESLLQCLLDAGCRCLFSCREGTCGSCEVGVIEGELIHRDAVLSEAERLQGDRMLPCVSRAKGRVVLDL</sequence>
<dbReference type="PANTHER" id="PTHR47354:SF1">
    <property type="entry name" value="CARNITINE MONOOXYGENASE REDUCTASE SUBUNIT"/>
    <property type="match status" value="1"/>
</dbReference>
<evidence type="ECO:0000259" key="8">
    <source>
        <dbReference type="PROSITE" id="PS51384"/>
    </source>
</evidence>
<dbReference type="InterPro" id="IPR039261">
    <property type="entry name" value="FNR_nucleotide-bd"/>
</dbReference>
<evidence type="ECO:0000256" key="5">
    <source>
        <dbReference type="ARBA" id="ARBA00023004"/>
    </source>
</evidence>
<keyword evidence="3" id="KW-0479">Metal-binding</keyword>
<dbReference type="CDD" id="cd06185">
    <property type="entry name" value="PDR_like"/>
    <property type="match status" value="1"/>
</dbReference>
<proteinExistence type="predicted"/>
<accession>A0ABX8MVL3</accession>
<evidence type="ECO:0000256" key="3">
    <source>
        <dbReference type="ARBA" id="ARBA00022723"/>
    </source>
</evidence>
<dbReference type="InterPro" id="IPR006058">
    <property type="entry name" value="2Fe2S_fd_BS"/>
</dbReference>
<evidence type="ECO:0000313" key="10">
    <source>
        <dbReference type="Proteomes" id="UP000693952"/>
    </source>
</evidence>
<keyword evidence="10" id="KW-1185">Reference proteome</keyword>
<keyword evidence="1" id="KW-0285">Flavoprotein</keyword>
<dbReference type="Gene3D" id="2.40.30.10">
    <property type="entry name" value="Translation factors"/>
    <property type="match status" value="1"/>
</dbReference>
<dbReference type="SUPFAM" id="SSF63380">
    <property type="entry name" value="Riboflavin synthase domain-like"/>
    <property type="match status" value="1"/>
</dbReference>
<dbReference type="Proteomes" id="UP000693952">
    <property type="component" value="Chromosome"/>
</dbReference>
<feature type="domain" description="FAD-binding FR-type" evidence="8">
    <location>
        <begin position="1"/>
        <end position="100"/>
    </location>
</feature>
<feature type="domain" description="2Fe-2S ferredoxin-type" evidence="7">
    <location>
        <begin position="221"/>
        <end position="307"/>
    </location>
</feature>
<dbReference type="InterPro" id="IPR001041">
    <property type="entry name" value="2Fe-2S_ferredoxin-type"/>
</dbReference>
<dbReference type="InterPro" id="IPR017927">
    <property type="entry name" value="FAD-bd_FR_type"/>
</dbReference>
<evidence type="ECO:0000256" key="1">
    <source>
        <dbReference type="ARBA" id="ARBA00022630"/>
    </source>
</evidence>
<dbReference type="PANTHER" id="PTHR47354">
    <property type="entry name" value="NADH OXIDOREDUCTASE HCR"/>
    <property type="match status" value="1"/>
</dbReference>